<feature type="non-terminal residue" evidence="1">
    <location>
        <position position="61"/>
    </location>
</feature>
<protein>
    <submittedName>
        <fullName evidence="1">Uncharacterized protein</fullName>
    </submittedName>
</protein>
<dbReference type="Proteomes" id="UP001233999">
    <property type="component" value="Unassembled WGS sequence"/>
</dbReference>
<dbReference type="AlphaFoldDB" id="A0AAD8EIN1"/>
<evidence type="ECO:0000313" key="1">
    <source>
        <dbReference type="EMBL" id="KAJ9590967.1"/>
    </source>
</evidence>
<name>A0AAD8EIN1_DIPPU</name>
<organism evidence="1 2">
    <name type="scientific">Diploptera punctata</name>
    <name type="common">Pacific beetle cockroach</name>
    <dbReference type="NCBI Taxonomy" id="6984"/>
    <lineage>
        <taxon>Eukaryota</taxon>
        <taxon>Metazoa</taxon>
        <taxon>Ecdysozoa</taxon>
        <taxon>Arthropoda</taxon>
        <taxon>Hexapoda</taxon>
        <taxon>Insecta</taxon>
        <taxon>Pterygota</taxon>
        <taxon>Neoptera</taxon>
        <taxon>Polyneoptera</taxon>
        <taxon>Dictyoptera</taxon>
        <taxon>Blattodea</taxon>
        <taxon>Blaberoidea</taxon>
        <taxon>Blaberidae</taxon>
        <taxon>Diplopterinae</taxon>
        <taxon>Diploptera</taxon>
    </lineage>
</organism>
<keyword evidence="2" id="KW-1185">Reference proteome</keyword>
<comment type="caution">
    <text evidence="1">The sequence shown here is derived from an EMBL/GenBank/DDBJ whole genome shotgun (WGS) entry which is preliminary data.</text>
</comment>
<proteinExistence type="predicted"/>
<sequence>PTPFPKTVVRFGSRTPIQASTTLHVAQPWFSSYLLRCSGDDMEIRLLGYFIFNTPDSLHIR</sequence>
<reference evidence="1" key="2">
    <citation type="submission" date="2023-05" db="EMBL/GenBank/DDBJ databases">
        <authorList>
            <person name="Fouks B."/>
        </authorList>
    </citation>
    <scope>NUCLEOTIDE SEQUENCE</scope>
    <source>
        <strain evidence="1">Stay&amp;Tobe</strain>
        <tissue evidence="1">Testes</tissue>
    </source>
</reference>
<accession>A0AAD8EIN1</accession>
<feature type="non-terminal residue" evidence="1">
    <location>
        <position position="1"/>
    </location>
</feature>
<dbReference type="EMBL" id="JASPKZ010004176">
    <property type="protein sequence ID" value="KAJ9590967.1"/>
    <property type="molecule type" value="Genomic_DNA"/>
</dbReference>
<gene>
    <name evidence="1" type="ORF">L9F63_016011</name>
</gene>
<evidence type="ECO:0000313" key="2">
    <source>
        <dbReference type="Proteomes" id="UP001233999"/>
    </source>
</evidence>
<reference evidence="1" key="1">
    <citation type="journal article" date="2023" name="IScience">
        <title>Live-bearing cockroach genome reveals convergent evolutionary mechanisms linked to viviparity in insects and beyond.</title>
        <authorList>
            <person name="Fouks B."/>
            <person name="Harrison M.C."/>
            <person name="Mikhailova A.A."/>
            <person name="Marchal E."/>
            <person name="English S."/>
            <person name="Carruthers M."/>
            <person name="Jennings E.C."/>
            <person name="Chiamaka E.L."/>
            <person name="Frigard R.A."/>
            <person name="Pippel M."/>
            <person name="Attardo G.M."/>
            <person name="Benoit J.B."/>
            <person name="Bornberg-Bauer E."/>
            <person name="Tobe S.S."/>
        </authorList>
    </citation>
    <scope>NUCLEOTIDE SEQUENCE</scope>
    <source>
        <strain evidence="1">Stay&amp;Tobe</strain>
    </source>
</reference>